<keyword evidence="1" id="KW-0812">Transmembrane</keyword>
<organism evidence="2 3">
    <name type="scientific">Gymnopilus junonius</name>
    <name type="common">Spectacular rustgill mushroom</name>
    <name type="synonym">Gymnopilus spectabilis subsp. junonius</name>
    <dbReference type="NCBI Taxonomy" id="109634"/>
    <lineage>
        <taxon>Eukaryota</taxon>
        <taxon>Fungi</taxon>
        <taxon>Dikarya</taxon>
        <taxon>Basidiomycota</taxon>
        <taxon>Agaricomycotina</taxon>
        <taxon>Agaricomycetes</taxon>
        <taxon>Agaricomycetidae</taxon>
        <taxon>Agaricales</taxon>
        <taxon>Agaricineae</taxon>
        <taxon>Hymenogastraceae</taxon>
        <taxon>Gymnopilus</taxon>
    </lineage>
</organism>
<feature type="transmembrane region" description="Helical" evidence="1">
    <location>
        <begin position="152"/>
        <end position="177"/>
    </location>
</feature>
<keyword evidence="3" id="KW-1185">Reference proteome</keyword>
<keyword evidence="1" id="KW-0472">Membrane</keyword>
<sequence>MKAIYASVSASPPSSSYTSFATLFFGRIRATGFRKLWVGDTDAKSTSCISFSSFSLSAYPMSCIFILTKRNVRLPMSLSPSFLTLVKNVPPYHLLCRAIAVLSSSRYINPSRSSPSFPSSIFTTAYIFFLPCFRPVVVLVNNLKSVRETVVFLYDLYGCIFFSSTVAWKEFIIYAPFQADSPFFLHFQFSYHFYTFFS</sequence>
<dbReference type="AlphaFoldDB" id="A0A9P5NMY8"/>
<feature type="transmembrane region" description="Helical" evidence="1">
    <location>
        <begin position="49"/>
        <end position="68"/>
    </location>
</feature>
<evidence type="ECO:0000313" key="2">
    <source>
        <dbReference type="EMBL" id="KAF8900748.1"/>
    </source>
</evidence>
<dbReference type="Proteomes" id="UP000724874">
    <property type="component" value="Unassembled WGS sequence"/>
</dbReference>
<evidence type="ECO:0000313" key="3">
    <source>
        <dbReference type="Proteomes" id="UP000724874"/>
    </source>
</evidence>
<gene>
    <name evidence="2" type="ORF">CPB84DRAFT_1021106</name>
</gene>
<keyword evidence="1" id="KW-1133">Transmembrane helix</keyword>
<comment type="caution">
    <text evidence="2">The sequence shown here is derived from an EMBL/GenBank/DDBJ whole genome shotgun (WGS) entry which is preliminary data.</text>
</comment>
<accession>A0A9P5NMY8</accession>
<dbReference type="EMBL" id="JADNYJ010000046">
    <property type="protein sequence ID" value="KAF8900748.1"/>
    <property type="molecule type" value="Genomic_DNA"/>
</dbReference>
<protein>
    <submittedName>
        <fullName evidence="2">Uncharacterized protein</fullName>
    </submittedName>
</protein>
<proteinExistence type="predicted"/>
<name>A0A9P5NMY8_GYMJU</name>
<reference evidence="2" key="1">
    <citation type="submission" date="2020-11" db="EMBL/GenBank/DDBJ databases">
        <authorList>
            <consortium name="DOE Joint Genome Institute"/>
            <person name="Ahrendt S."/>
            <person name="Riley R."/>
            <person name="Andreopoulos W."/>
            <person name="LaButti K."/>
            <person name="Pangilinan J."/>
            <person name="Ruiz-duenas F.J."/>
            <person name="Barrasa J.M."/>
            <person name="Sanchez-Garcia M."/>
            <person name="Camarero S."/>
            <person name="Miyauchi S."/>
            <person name="Serrano A."/>
            <person name="Linde D."/>
            <person name="Babiker R."/>
            <person name="Drula E."/>
            <person name="Ayuso-Fernandez I."/>
            <person name="Pacheco R."/>
            <person name="Padilla G."/>
            <person name="Ferreira P."/>
            <person name="Barriuso J."/>
            <person name="Kellner H."/>
            <person name="Castanera R."/>
            <person name="Alfaro M."/>
            <person name="Ramirez L."/>
            <person name="Pisabarro A.G."/>
            <person name="Kuo A."/>
            <person name="Tritt A."/>
            <person name="Lipzen A."/>
            <person name="He G."/>
            <person name="Yan M."/>
            <person name="Ng V."/>
            <person name="Cullen D."/>
            <person name="Martin F."/>
            <person name="Rosso M.-N."/>
            <person name="Henrissat B."/>
            <person name="Hibbett D."/>
            <person name="Martinez A.T."/>
            <person name="Grigoriev I.V."/>
        </authorList>
    </citation>
    <scope>NUCLEOTIDE SEQUENCE</scope>
    <source>
        <strain evidence="2">AH 44721</strain>
    </source>
</reference>
<feature type="transmembrane region" description="Helical" evidence="1">
    <location>
        <begin position="120"/>
        <end position="140"/>
    </location>
</feature>
<evidence type="ECO:0000256" key="1">
    <source>
        <dbReference type="SAM" id="Phobius"/>
    </source>
</evidence>